<dbReference type="InterPro" id="IPR002780">
    <property type="entry name" value="Hyd_form_HypD"/>
</dbReference>
<dbReference type="PANTHER" id="PTHR30149">
    <property type="entry name" value="HYDROGENASE PROTEIN ASSEMBLY PROTEIN HYPD"/>
    <property type="match status" value="1"/>
</dbReference>
<evidence type="ECO:0000256" key="3">
    <source>
        <dbReference type="ARBA" id="ARBA00023004"/>
    </source>
</evidence>
<dbReference type="NCBIfam" id="TIGR00075">
    <property type="entry name" value="hypD"/>
    <property type="match status" value="1"/>
</dbReference>
<evidence type="ECO:0000256" key="1">
    <source>
        <dbReference type="ARBA" id="ARBA00007888"/>
    </source>
</evidence>
<reference evidence="4" key="1">
    <citation type="journal article" date="2020" name="mSystems">
        <title>Genome- and Community-Level Interaction Insights into Carbon Utilization and Element Cycling Functions of Hydrothermarchaeota in Hydrothermal Sediment.</title>
        <authorList>
            <person name="Zhou Z."/>
            <person name="Liu Y."/>
            <person name="Xu W."/>
            <person name="Pan J."/>
            <person name="Luo Z.H."/>
            <person name="Li M."/>
        </authorList>
    </citation>
    <scope>NUCLEOTIDE SEQUENCE [LARGE SCALE GENOMIC DNA]</scope>
    <source>
        <strain evidence="4">SpSt-500</strain>
    </source>
</reference>
<dbReference type="Gene3D" id="6.10.20.100">
    <property type="match status" value="1"/>
</dbReference>
<protein>
    <submittedName>
        <fullName evidence="4">Hydrogenase formation protein HypD</fullName>
    </submittedName>
</protein>
<keyword evidence="3" id="KW-0408">Iron</keyword>
<dbReference type="PANTHER" id="PTHR30149:SF0">
    <property type="entry name" value="HYDROGENASE MATURATION FACTOR HYPD"/>
    <property type="match status" value="1"/>
</dbReference>
<dbReference type="GO" id="GO:0051604">
    <property type="term" value="P:protein maturation"/>
    <property type="evidence" value="ECO:0007669"/>
    <property type="project" value="TreeGrafter"/>
</dbReference>
<comment type="similarity">
    <text evidence="1">Belongs to the HypD family.</text>
</comment>
<dbReference type="GO" id="GO:0051539">
    <property type="term" value="F:4 iron, 4 sulfur cluster binding"/>
    <property type="evidence" value="ECO:0007669"/>
    <property type="project" value="TreeGrafter"/>
</dbReference>
<dbReference type="EMBL" id="DSVI01000014">
    <property type="protein sequence ID" value="HGT48334.1"/>
    <property type="molecule type" value="Genomic_DNA"/>
</dbReference>
<dbReference type="GO" id="GO:0070025">
    <property type="term" value="F:carbon monoxide binding"/>
    <property type="evidence" value="ECO:0007669"/>
    <property type="project" value="TreeGrafter"/>
</dbReference>
<dbReference type="Gene3D" id="3.40.50.11740">
    <property type="entry name" value="HypD, alpha/beta domain 2"/>
    <property type="match status" value="2"/>
</dbReference>
<dbReference type="AlphaFoldDB" id="A0A832DGM7"/>
<sequence>MKFLDEYRDADKVKILIDQIHSLKLPPINIMEVCGSQTHTILKYNLEELLPSNINLIHGPGCPVCVTPIDMIDKAVLLAQMEDVIFTSYGDMLRIPGSKSSLMKAKASGCDVRMIYSPLDAVMLAKDNPHKKIIFFAIGFETTTPANAASVLTARKLNLTNFYMLSSQVLIPPAVKLLLDSELIKLNGLLAPGHVCTVTGTNWCSEISNEYKIPIAVTGFEPVDILEGIFLTAKQILINQYNTVNQYKRVVTKDGNLKAQETIYNVFEVCNRNWRGLGEIKNSGLRIRDDFRQFDAEKNFEINSVTSNEDQRCIAGEILQGLKKPNDCGLFGKDCTPIKPVGAPMVSSEGACAAYYNYRSVLKITENE</sequence>
<comment type="caution">
    <text evidence="4">The sequence shown here is derived from an EMBL/GenBank/DDBJ whole genome shotgun (WGS) entry which is preliminary data.</text>
</comment>
<organism evidence="4">
    <name type="scientific">Ignavibacterium album</name>
    <dbReference type="NCBI Taxonomy" id="591197"/>
    <lineage>
        <taxon>Bacteria</taxon>
        <taxon>Pseudomonadati</taxon>
        <taxon>Ignavibacteriota</taxon>
        <taxon>Ignavibacteria</taxon>
        <taxon>Ignavibacteriales</taxon>
        <taxon>Ignavibacteriaceae</taxon>
        <taxon>Ignavibacterium</taxon>
    </lineage>
</organism>
<name>A0A832DGM7_9BACT</name>
<dbReference type="InterPro" id="IPR042244">
    <property type="entry name" value="HypD_2_sf"/>
</dbReference>
<evidence type="ECO:0000256" key="2">
    <source>
        <dbReference type="ARBA" id="ARBA00022723"/>
    </source>
</evidence>
<gene>
    <name evidence="4" type="primary">hypD</name>
    <name evidence="4" type="ORF">ENS56_09880</name>
</gene>
<accession>A0A832DGM7</accession>
<dbReference type="InterPro" id="IPR042243">
    <property type="entry name" value="HypD_1"/>
</dbReference>
<dbReference type="PIRSF" id="PIRSF005622">
    <property type="entry name" value="Hydrgn_mat_hypD"/>
    <property type="match status" value="1"/>
</dbReference>
<evidence type="ECO:0000313" key="4">
    <source>
        <dbReference type="EMBL" id="HGT48334.1"/>
    </source>
</evidence>
<dbReference type="Pfam" id="PF01924">
    <property type="entry name" value="HypD"/>
    <property type="match status" value="1"/>
</dbReference>
<keyword evidence="2" id="KW-0479">Metal-binding</keyword>
<proteinExistence type="inferred from homology"/>
<dbReference type="GO" id="GO:0005506">
    <property type="term" value="F:iron ion binding"/>
    <property type="evidence" value="ECO:0007669"/>
    <property type="project" value="TreeGrafter"/>
</dbReference>